<dbReference type="AlphaFoldDB" id="A0A815W295"/>
<keyword evidence="6" id="KW-1185">Reference proteome</keyword>
<proteinExistence type="predicted"/>
<dbReference type="InterPro" id="IPR020845">
    <property type="entry name" value="AMP-binding_CS"/>
</dbReference>
<dbReference type="GO" id="GO:0043041">
    <property type="term" value="P:amino acid activation for nonribosomal peptide biosynthetic process"/>
    <property type="evidence" value="ECO:0007669"/>
    <property type="project" value="TreeGrafter"/>
</dbReference>
<evidence type="ECO:0000259" key="4">
    <source>
        <dbReference type="Pfam" id="PF00668"/>
    </source>
</evidence>
<dbReference type="SUPFAM" id="SSF52777">
    <property type="entry name" value="CoA-dependent acyltransferases"/>
    <property type="match status" value="1"/>
</dbReference>
<dbReference type="SUPFAM" id="SSF56801">
    <property type="entry name" value="Acetyl-CoA synthetase-like"/>
    <property type="match status" value="1"/>
</dbReference>
<dbReference type="EMBL" id="CAJNOR010004942">
    <property type="protein sequence ID" value="CAF1536453.1"/>
    <property type="molecule type" value="Genomic_DNA"/>
</dbReference>
<feature type="domain" description="AMP-dependent synthetase/ligase" evidence="3">
    <location>
        <begin position="291"/>
        <end position="450"/>
    </location>
</feature>
<evidence type="ECO:0000256" key="1">
    <source>
        <dbReference type="ARBA" id="ARBA00022450"/>
    </source>
</evidence>
<evidence type="ECO:0000313" key="6">
    <source>
        <dbReference type="Proteomes" id="UP000663828"/>
    </source>
</evidence>
<dbReference type="PANTHER" id="PTHR45527">
    <property type="entry name" value="NONRIBOSOMAL PEPTIDE SYNTHETASE"/>
    <property type="match status" value="1"/>
</dbReference>
<dbReference type="InterPro" id="IPR001242">
    <property type="entry name" value="Condensation_dom"/>
</dbReference>
<dbReference type="Gene3D" id="3.40.50.980">
    <property type="match status" value="2"/>
</dbReference>
<protein>
    <submittedName>
        <fullName evidence="5">Uncharacterized protein</fullName>
    </submittedName>
</protein>
<gene>
    <name evidence="5" type="ORF">XAT740_LOCUS41855</name>
</gene>
<keyword evidence="2" id="KW-0597">Phosphoprotein</keyword>
<feature type="domain" description="Condensation" evidence="4">
    <location>
        <begin position="13"/>
        <end position="242"/>
    </location>
</feature>
<organism evidence="5 6">
    <name type="scientific">Adineta ricciae</name>
    <name type="common">Rotifer</name>
    <dbReference type="NCBI Taxonomy" id="249248"/>
    <lineage>
        <taxon>Eukaryota</taxon>
        <taxon>Metazoa</taxon>
        <taxon>Spiralia</taxon>
        <taxon>Gnathifera</taxon>
        <taxon>Rotifera</taxon>
        <taxon>Eurotatoria</taxon>
        <taxon>Bdelloidea</taxon>
        <taxon>Adinetida</taxon>
        <taxon>Adinetidae</taxon>
        <taxon>Adineta</taxon>
    </lineage>
</organism>
<keyword evidence="1" id="KW-0596">Phosphopantetheine</keyword>
<accession>A0A815W295</accession>
<dbReference type="GO" id="GO:0005737">
    <property type="term" value="C:cytoplasm"/>
    <property type="evidence" value="ECO:0007669"/>
    <property type="project" value="TreeGrafter"/>
</dbReference>
<dbReference type="PANTHER" id="PTHR45527:SF1">
    <property type="entry name" value="FATTY ACID SYNTHASE"/>
    <property type="match status" value="1"/>
</dbReference>
<dbReference type="PROSITE" id="PS00455">
    <property type="entry name" value="AMP_BINDING"/>
    <property type="match status" value="1"/>
</dbReference>
<dbReference type="Pfam" id="PF00501">
    <property type="entry name" value="AMP-binding"/>
    <property type="match status" value="1"/>
</dbReference>
<dbReference type="InterPro" id="IPR000873">
    <property type="entry name" value="AMP-dep_synth/lig_dom"/>
</dbReference>
<dbReference type="GO" id="GO:0044550">
    <property type="term" value="P:secondary metabolite biosynthetic process"/>
    <property type="evidence" value="ECO:0007669"/>
    <property type="project" value="TreeGrafter"/>
</dbReference>
<comment type="caution">
    <text evidence="5">The sequence shown here is derived from an EMBL/GenBank/DDBJ whole genome shotgun (WGS) entry which is preliminary data.</text>
</comment>
<evidence type="ECO:0000313" key="5">
    <source>
        <dbReference type="EMBL" id="CAF1536453.1"/>
    </source>
</evidence>
<dbReference type="GO" id="GO:0003824">
    <property type="term" value="F:catalytic activity"/>
    <property type="evidence" value="ECO:0007669"/>
    <property type="project" value="InterPro"/>
</dbReference>
<sequence>AMIEHEMAMSGASMFWLDALHDCDLDRPLSLPYDRHRRANEHRTGRGTSVRFDFGCDVSNELIRYASSHGVSIRQVSLAIYYVFLFKLTNGEKDLCIGMFMNIVPLRCQVDPSWTLEQLVKGVNVTEMSCMKYSYFPLERIFNQKCNSTIADILNICFDFQSNKNGNIANETIVNDALLHPTSESIKSNRNILNHMSDFSLSVEHQLNRDLLSCTINASLDLFHESTVETIAHRFHSILEQLPTCDVRRMKMPLFEIPFLLTDERTALQSINNTKIQHASDSCIHHEFVDRVLQYPQKLAVELDGQSITYSELLYFAQVLSVQLLKKYQVGLGDIVYQCVERSLSMIIGIMATELIGGVYCPLSPRDPKQRLHLLVQQTQSRIVLAHHLTKNKFHDLSNEISLVNIDCGFYSTGVTMCIDHHLFSHINTKPKNVAYVIFTSGSTGIPKAVC</sequence>
<dbReference type="Proteomes" id="UP000663828">
    <property type="component" value="Unassembled WGS sequence"/>
</dbReference>
<dbReference type="GO" id="GO:0031177">
    <property type="term" value="F:phosphopantetheine binding"/>
    <property type="evidence" value="ECO:0007669"/>
    <property type="project" value="TreeGrafter"/>
</dbReference>
<evidence type="ECO:0000259" key="3">
    <source>
        <dbReference type="Pfam" id="PF00501"/>
    </source>
</evidence>
<dbReference type="Gene3D" id="3.30.559.30">
    <property type="entry name" value="Nonribosomal peptide synthetase, condensation domain"/>
    <property type="match status" value="1"/>
</dbReference>
<reference evidence="5" key="1">
    <citation type="submission" date="2021-02" db="EMBL/GenBank/DDBJ databases">
        <authorList>
            <person name="Nowell W R."/>
        </authorList>
    </citation>
    <scope>NUCLEOTIDE SEQUENCE</scope>
</reference>
<name>A0A815W295_ADIRI</name>
<evidence type="ECO:0000256" key="2">
    <source>
        <dbReference type="ARBA" id="ARBA00022553"/>
    </source>
</evidence>
<dbReference type="Pfam" id="PF00668">
    <property type="entry name" value="Condensation"/>
    <property type="match status" value="1"/>
</dbReference>
<feature type="non-terminal residue" evidence="5">
    <location>
        <position position="1"/>
    </location>
</feature>